<accession>A0A6N8JE55</accession>
<evidence type="ECO:0000256" key="8">
    <source>
        <dbReference type="SAM" id="Coils"/>
    </source>
</evidence>
<keyword evidence="4" id="KW-0547">Nucleotide-binding</keyword>
<evidence type="ECO:0000259" key="11">
    <source>
        <dbReference type="Pfam" id="PF13807"/>
    </source>
</evidence>
<protein>
    <submittedName>
        <fullName evidence="12">Polysaccharide biosynthesis tyrosine autokinase</fullName>
        <ecNumber evidence="12">2.7.10.2</ecNumber>
    </submittedName>
</protein>
<name>A0A6N8JE55_9BACT</name>
<dbReference type="InterPro" id="IPR032807">
    <property type="entry name" value="GNVR"/>
</dbReference>
<dbReference type="Pfam" id="PF13807">
    <property type="entry name" value="GNVR"/>
    <property type="match status" value="1"/>
</dbReference>
<keyword evidence="5" id="KW-0067">ATP-binding</keyword>
<dbReference type="SUPFAM" id="SSF52540">
    <property type="entry name" value="P-loop containing nucleoside triphosphate hydrolases"/>
    <property type="match status" value="1"/>
</dbReference>
<evidence type="ECO:0000256" key="9">
    <source>
        <dbReference type="SAM" id="Phobius"/>
    </source>
</evidence>
<dbReference type="EC" id="2.7.10.2" evidence="12"/>
<evidence type="ECO:0000313" key="12">
    <source>
        <dbReference type="EMBL" id="MVT43244.1"/>
    </source>
</evidence>
<gene>
    <name evidence="12" type="ORF">GO495_21785</name>
</gene>
<evidence type="ECO:0000256" key="4">
    <source>
        <dbReference type="ARBA" id="ARBA00022741"/>
    </source>
</evidence>
<evidence type="ECO:0000256" key="1">
    <source>
        <dbReference type="ARBA" id="ARBA00004651"/>
    </source>
</evidence>
<dbReference type="OrthoDB" id="9794577at2"/>
<dbReference type="Proteomes" id="UP000468388">
    <property type="component" value="Unassembled WGS sequence"/>
</dbReference>
<dbReference type="InterPro" id="IPR033756">
    <property type="entry name" value="YlxH/NBP35"/>
</dbReference>
<keyword evidence="2" id="KW-1003">Cell membrane</keyword>
<dbReference type="Pfam" id="PF10609">
    <property type="entry name" value="ParA"/>
    <property type="match status" value="1"/>
</dbReference>
<dbReference type="Gene3D" id="3.40.50.300">
    <property type="entry name" value="P-loop containing nucleotide triphosphate hydrolases"/>
    <property type="match status" value="1"/>
</dbReference>
<dbReference type="InterPro" id="IPR050445">
    <property type="entry name" value="Bact_polysacc_biosynth/exp"/>
</dbReference>
<proteinExistence type="predicted"/>
<evidence type="ECO:0000256" key="6">
    <source>
        <dbReference type="ARBA" id="ARBA00022989"/>
    </source>
</evidence>
<feature type="transmembrane region" description="Helical" evidence="9">
    <location>
        <begin position="29"/>
        <end position="48"/>
    </location>
</feature>
<keyword evidence="12" id="KW-0418">Kinase</keyword>
<dbReference type="EMBL" id="WRXO01000007">
    <property type="protein sequence ID" value="MVT43244.1"/>
    <property type="molecule type" value="Genomic_DNA"/>
</dbReference>
<dbReference type="GO" id="GO:0005886">
    <property type="term" value="C:plasma membrane"/>
    <property type="evidence" value="ECO:0007669"/>
    <property type="project" value="UniProtKB-SubCell"/>
</dbReference>
<dbReference type="RefSeq" id="WP_157301855.1">
    <property type="nucleotide sequence ID" value="NZ_BAAAZB010000026.1"/>
</dbReference>
<dbReference type="AlphaFoldDB" id="A0A6N8JE55"/>
<evidence type="ECO:0000259" key="10">
    <source>
        <dbReference type="Pfam" id="PF02706"/>
    </source>
</evidence>
<dbReference type="InterPro" id="IPR027417">
    <property type="entry name" value="P-loop_NTPase"/>
</dbReference>
<keyword evidence="7 9" id="KW-0472">Membrane</keyword>
<keyword evidence="3 9" id="KW-0812">Transmembrane</keyword>
<keyword evidence="12" id="KW-0808">Transferase</keyword>
<dbReference type="InterPro" id="IPR005702">
    <property type="entry name" value="Wzc-like_C"/>
</dbReference>
<dbReference type="NCBIfam" id="TIGR01007">
    <property type="entry name" value="eps_fam"/>
    <property type="match status" value="1"/>
</dbReference>
<dbReference type="PANTHER" id="PTHR32309:SF13">
    <property type="entry name" value="FERRIC ENTEROBACTIN TRANSPORT PROTEIN FEPE"/>
    <property type="match status" value="1"/>
</dbReference>
<keyword evidence="13" id="KW-1185">Reference proteome</keyword>
<evidence type="ECO:0000256" key="7">
    <source>
        <dbReference type="ARBA" id="ARBA00023136"/>
    </source>
</evidence>
<evidence type="ECO:0000256" key="3">
    <source>
        <dbReference type="ARBA" id="ARBA00022692"/>
    </source>
</evidence>
<sequence length="794" mass="88182">MQKKKTDIRKQQDDQTDLFELVKNRYLPYWPLFILVGALAVAGAFVYLRYTTPMYRIAASLLIKDDQKGMGSSMIETLDLFGSSKQIDNEIEILKSKTLAREVIRNLNMYGEVIEHGQIKDVVLYKTIPVKPVFLQPDMIGPLENKLVPLKYDVATRRVFVDGKPYALNDTVSTPWGKMLFLPGNVFTGKHDYFLHISGEKLLAVQFAGNLKVSQINKLANVIGLEYNDVVPSRGEAILNELMHVYDAAAIDDKNKTATKTMDFVEGRLRIVTGELGQVESEMAKFKTKEGIVDLSEQGKLFLESVKENDSKLNEVNMQLSVLDSIENYVSGRKEGESMVPATLGLTDPVLLELVSKLSETEMELARLRKTTGENSPLLASLTSQANRLTPAVLQNVRNLRSNLKAGKEKLTAENGKYMGVLQSVPGKEKALLEVSRQQAIKNNIYTFLLEKREETALQYAAAISDSRVVDVAEADSFPFSPRRSMILGLSLLGGLALVAGFITIKEMFNSEVMFRADIEKGTSAPILAEIMQDEQAHPIAITEGKRTPVAEQFRALRTALSYIGVNEEHKTLLITSSISGEGKSFIAINLAISLSLMKKKVVLLEFDLRKPKVSKMLNVSVQPGISNYLAGHAVLGDILKKPVEGNDYFHLLSCGVIPPNPTELVLNGRLEHLLATLRATFDYIIIDTAPVGPVTDARLLAPFADATLYVVRHERTPKFYLKMIDELYEQQDLGKLNIVFNGIKSRGLAGYASGYSNGYGYGNGLGYGYGYTDEHKNGNIRKKRFNKLFNAKS</sequence>
<feature type="domain" description="Polysaccharide chain length determinant N-terminal" evidence="10">
    <location>
        <begin position="16"/>
        <end position="107"/>
    </location>
</feature>
<comment type="subcellular location">
    <subcellularLocation>
        <location evidence="1">Cell membrane</location>
        <topology evidence="1">Multi-pass membrane protein</topology>
    </subcellularLocation>
</comment>
<dbReference type="PANTHER" id="PTHR32309">
    <property type="entry name" value="TYROSINE-PROTEIN KINASE"/>
    <property type="match status" value="1"/>
</dbReference>
<evidence type="ECO:0000256" key="5">
    <source>
        <dbReference type="ARBA" id="ARBA00022840"/>
    </source>
</evidence>
<reference evidence="12 13" key="1">
    <citation type="submission" date="2019-12" db="EMBL/GenBank/DDBJ databases">
        <title>The draft genomic sequence of strain Chitinophaga oryziterrae JCM 16595.</title>
        <authorList>
            <person name="Zhang X."/>
        </authorList>
    </citation>
    <scope>NUCLEOTIDE SEQUENCE [LARGE SCALE GENOMIC DNA]</scope>
    <source>
        <strain evidence="12 13">JCM 16595</strain>
    </source>
</reference>
<feature type="coiled-coil region" evidence="8">
    <location>
        <begin position="351"/>
        <end position="414"/>
    </location>
</feature>
<organism evidence="12 13">
    <name type="scientific">Chitinophaga oryziterrae</name>
    <dbReference type="NCBI Taxonomy" id="1031224"/>
    <lineage>
        <taxon>Bacteria</taxon>
        <taxon>Pseudomonadati</taxon>
        <taxon>Bacteroidota</taxon>
        <taxon>Chitinophagia</taxon>
        <taxon>Chitinophagales</taxon>
        <taxon>Chitinophagaceae</taxon>
        <taxon>Chitinophaga</taxon>
    </lineage>
</organism>
<evidence type="ECO:0000313" key="13">
    <source>
        <dbReference type="Proteomes" id="UP000468388"/>
    </source>
</evidence>
<dbReference type="InterPro" id="IPR003856">
    <property type="entry name" value="LPS_length_determ_N"/>
</dbReference>
<keyword evidence="8" id="KW-0175">Coiled coil</keyword>
<dbReference type="GO" id="GO:0005524">
    <property type="term" value="F:ATP binding"/>
    <property type="evidence" value="ECO:0007669"/>
    <property type="project" value="UniProtKB-KW"/>
</dbReference>
<dbReference type="GO" id="GO:0004715">
    <property type="term" value="F:non-membrane spanning protein tyrosine kinase activity"/>
    <property type="evidence" value="ECO:0007669"/>
    <property type="project" value="UniProtKB-EC"/>
</dbReference>
<dbReference type="CDD" id="cd05387">
    <property type="entry name" value="BY-kinase"/>
    <property type="match status" value="1"/>
</dbReference>
<keyword evidence="6 9" id="KW-1133">Transmembrane helix</keyword>
<comment type="caution">
    <text evidence="12">The sequence shown here is derived from an EMBL/GenBank/DDBJ whole genome shotgun (WGS) entry which is preliminary data.</text>
</comment>
<evidence type="ECO:0000256" key="2">
    <source>
        <dbReference type="ARBA" id="ARBA00022475"/>
    </source>
</evidence>
<dbReference type="Pfam" id="PF02706">
    <property type="entry name" value="Wzz"/>
    <property type="match status" value="1"/>
</dbReference>
<feature type="domain" description="Tyrosine-protein kinase G-rich" evidence="11">
    <location>
        <begin position="429"/>
        <end position="508"/>
    </location>
</feature>